<protein>
    <recommendedName>
        <fullName evidence="1 9">Tyrosine--tRNA ligase</fullName>
        <ecNumber evidence="1 9">6.1.1.1</ecNumber>
    </recommendedName>
    <alternativeName>
        <fullName evidence="7 9">Tyrosyl-tRNA synthetase</fullName>
    </alternativeName>
</protein>
<dbReference type="SUPFAM" id="SSF55174">
    <property type="entry name" value="Alpha-L RNA-binding motif"/>
    <property type="match status" value="1"/>
</dbReference>
<sequence>MIPFRSIFKRQLGARQLHQFSELWHQSLNVDQKLLQEDLEQPLLPHLKERGLVSNVTSEEQLAELIEKTKLGLYCGADPTAKSLHLGNLLPLMILLHFNIRGHDITGLVGGATGAVGDPSGRTTERSAMEDQTRLDNVSRISGQMERFFTSGVRYVKSLAITPMVNEGAISTRNNYEWWKDVTFLGFLSTYGRHIRVGQMLARDSVKGRIESENGIGFNEFAYQVLQAYDFHYLFQNDKVSIQVGGNDQWGNITAGIDFITRLKDPKSKKQPFGITVPLLTTSSGAKFGKSAGNAVFIDSSITPSFDLYQYFMKTPDSDVAKLLKIFTFLPIKQIDSIVERHMKDPSYRNAQRVLANEVTDLIHGVGSGKDAAVISQILYPLPDLAYPDIDSETLIHSFKNAGILTTLEGAEFLNKPFSTLVAKLHGCSKKEAKKLVANGGVYLGYDRFKVDTSDSLLLTREQLIDGKILLLRVGKAKYCIAEIV</sequence>
<dbReference type="GO" id="GO:0005524">
    <property type="term" value="F:ATP binding"/>
    <property type="evidence" value="ECO:0007669"/>
    <property type="project" value="UniProtKB-KW"/>
</dbReference>
<dbReference type="FunFam" id="1.10.240.10:FF:000001">
    <property type="entry name" value="Tyrosine--tRNA ligase"/>
    <property type="match status" value="1"/>
</dbReference>
<dbReference type="SUPFAM" id="SSF52374">
    <property type="entry name" value="Nucleotidylyl transferase"/>
    <property type="match status" value="1"/>
</dbReference>
<evidence type="ECO:0000256" key="8">
    <source>
        <dbReference type="ARBA" id="ARBA00048248"/>
    </source>
</evidence>
<dbReference type="PRINTS" id="PR01040">
    <property type="entry name" value="TRNASYNTHTYR"/>
</dbReference>
<dbReference type="InterPro" id="IPR024088">
    <property type="entry name" value="Tyr-tRNA-ligase_bac-type"/>
</dbReference>
<reference evidence="11" key="1">
    <citation type="journal article" date="2015" name="J. Biotechnol.">
        <title>The structure of the Cyberlindnera jadinii genome and its relation to Candida utilis analyzed by the occurrence of single nucleotide polymorphisms.</title>
        <authorList>
            <person name="Rupp O."/>
            <person name="Brinkrolf K."/>
            <person name="Buerth C."/>
            <person name="Kunigo M."/>
            <person name="Schneider J."/>
            <person name="Jaenicke S."/>
            <person name="Goesmann A."/>
            <person name="Puehler A."/>
            <person name="Jaeger K.-E."/>
            <person name="Ernst J.F."/>
        </authorList>
    </citation>
    <scope>NUCLEOTIDE SEQUENCE [LARGE SCALE GENOMIC DNA]</scope>
    <source>
        <strain evidence="11">ATCC 18201 / CBS 1600 / BCRC 20928 / JCM 3617 / NBRC 0987 / NRRL Y-1542</strain>
    </source>
</reference>
<dbReference type="GO" id="GO:0005829">
    <property type="term" value="C:cytosol"/>
    <property type="evidence" value="ECO:0007669"/>
    <property type="project" value="TreeGrafter"/>
</dbReference>
<name>A0A0H5CBG6_CYBJN</name>
<dbReference type="PANTHER" id="PTHR11766:SF0">
    <property type="entry name" value="TYROSINE--TRNA LIGASE, MITOCHONDRIAL"/>
    <property type="match status" value="1"/>
</dbReference>
<evidence type="ECO:0000256" key="2">
    <source>
        <dbReference type="ARBA" id="ARBA00022598"/>
    </source>
</evidence>
<comment type="catalytic activity">
    <reaction evidence="8 9">
        <text>tRNA(Tyr) + L-tyrosine + ATP = L-tyrosyl-tRNA(Tyr) + AMP + diphosphate + H(+)</text>
        <dbReference type="Rhea" id="RHEA:10220"/>
        <dbReference type="Rhea" id="RHEA-COMP:9706"/>
        <dbReference type="Rhea" id="RHEA-COMP:9707"/>
        <dbReference type="ChEBI" id="CHEBI:15378"/>
        <dbReference type="ChEBI" id="CHEBI:30616"/>
        <dbReference type="ChEBI" id="CHEBI:33019"/>
        <dbReference type="ChEBI" id="CHEBI:58315"/>
        <dbReference type="ChEBI" id="CHEBI:78442"/>
        <dbReference type="ChEBI" id="CHEBI:78536"/>
        <dbReference type="ChEBI" id="CHEBI:456215"/>
        <dbReference type="EC" id="6.1.1.1"/>
    </reaction>
</comment>
<dbReference type="NCBIfam" id="TIGR00234">
    <property type="entry name" value="tyrS"/>
    <property type="match status" value="1"/>
</dbReference>
<evidence type="ECO:0000256" key="5">
    <source>
        <dbReference type="ARBA" id="ARBA00022917"/>
    </source>
</evidence>
<evidence type="ECO:0000256" key="6">
    <source>
        <dbReference type="ARBA" id="ARBA00023146"/>
    </source>
</evidence>
<dbReference type="InterPro" id="IPR002305">
    <property type="entry name" value="aa-tRNA-synth_Ic"/>
</dbReference>
<dbReference type="Gene3D" id="1.10.240.10">
    <property type="entry name" value="Tyrosyl-Transfer RNA Synthetase"/>
    <property type="match status" value="1"/>
</dbReference>
<dbReference type="CDD" id="cd00805">
    <property type="entry name" value="TyrRS_core"/>
    <property type="match status" value="1"/>
</dbReference>
<evidence type="ECO:0000313" key="10">
    <source>
        <dbReference type="EMBL" id="CEP21619.1"/>
    </source>
</evidence>
<dbReference type="GO" id="GO:0005739">
    <property type="term" value="C:mitochondrion"/>
    <property type="evidence" value="ECO:0007669"/>
    <property type="project" value="TreeGrafter"/>
</dbReference>
<dbReference type="AlphaFoldDB" id="A0A0H5CBG6"/>
<gene>
    <name evidence="10" type="primary">MSY1</name>
    <name evidence="10" type="ORF">BN1211_1751</name>
</gene>
<dbReference type="Gene3D" id="3.40.50.620">
    <property type="entry name" value="HUPs"/>
    <property type="match status" value="1"/>
</dbReference>
<accession>A0A0H5CBG6</accession>
<dbReference type="Proteomes" id="UP000038830">
    <property type="component" value="Unassembled WGS sequence"/>
</dbReference>
<keyword evidence="4 9" id="KW-0067">ATP-binding</keyword>
<keyword evidence="5 9" id="KW-0648">Protein biosynthesis</keyword>
<organism evidence="10 11">
    <name type="scientific">Cyberlindnera jadinii (strain ATCC 18201 / CBS 1600 / BCRC 20928 / JCM 3617 / NBRC 0987 / NRRL Y-1542)</name>
    <name type="common">Torula yeast</name>
    <name type="synonym">Candida utilis</name>
    <dbReference type="NCBI Taxonomy" id="983966"/>
    <lineage>
        <taxon>Eukaryota</taxon>
        <taxon>Fungi</taxon>
        <taxon>Dikarya</taxon>
        <taxon>Ascomycota</taxon>
        <taxon>Saccharomycotina</taxon>
        <taxon>Saccharomycetes</taxon>
        <taxon>Phaffomycetales</taxon>
        <taxon>Phaffomycetaceae</taxon>
        <taxon>Cyberlindnera</taxon>
    </lineage>
</organism>
<evidence type="ECO:0000256" key="7">
    <source>
        <dbReference type="ARBA" id="ARBA00033323"/>
    </source>
</evidence>
<keyword evidence="6 9" id="KW-0030">Aminoacyl-tRNA synthetase</keyword>
<keyword evidence="2 9" id="KW-0436">Ligase</keyword>
<dbReference type="InterPro" id="IPR001412">
    <property type="entry name" value="aa-tRNA-synth_I_CS"/>
</dbReference>
<dbReference type="GO" id="GO:0004831">
    <property type="term" value="F:tyrosine-tRNA ligase activity"/>
    <property type="evidence" value="ECO:0007669"/>
    <property type="project" value="UniProtKB-EC"/>
</dbReference>
<dbReference type="GO" id="GO:0006437">
    <property type="term" value="P:tyrosyl-tRNA aminoacylation"/>
    <property type="evidence" value="ECO:0007669"/>
    <property type="project" value="InterPro"/>
</dbReference>
<dbReference type="GO" id="GO:0003723">
    <property type="term" value="F:RNA binding"/>
    <property type="evidence" value="ECO:0007669"/>
    <property type="project" value="InterPro"/>
</dbReference>
<dbReference type="EMBL" id="CDQK01000002">
    <property type="protein sequence ID" value="CEP21619.1"/>
    <property type="molecule type" value="Genomic_DNA"/>
</dbReference>
<dbReference type="PROSITE" id="PS00178">
    <property type="entry name" value="AA_TRNA_LIGASE_I"/>
    <property type="match status" value="1"/>
</dbReference>
<evidence type="ECO:0000256" key="1">
    <source>
        <dbReference type="ARBA" id="ARBA00013160"/>
    </source>
</evidence>
<evidence type="ECO:0000313" key="11">
    <source>
        <dbReference type="Proteomes" id="UP000038830"/>
    </source>
</evidence>
<dbReference type="InterPro" id="IPR002307">
    <property type="entry name" value="Tyr-tRNA-ligase"/>
</dbReference>
<dbReference type="PANTHER" id="PTHR11766">
    <property type="entry name" value="TYROSYL-TRNA SYNTHETASE"/>
    <property type="match status" value="1"/>
</dbReference>
<dbReference type="EC" id="6.1.1.1" evidence="1 9"/>
<dbReference type="InterPro" id="IPR014729">
    <property type="entry name" value="Rossmann-like_a/b/a_fold"/>
</dbReference>
<dbReference type="Gene3D" id="3.10.290.10">
    <property type="entry name" value="RNA-binding S4 domain"/>
    <property type="match status" value="1"/>
</dbReference>
<dbReference type="Pfam" id="PF00579">
    <property type="entry name" value="tRNA-synt_1b"/>
    <property type="match status" value="1"/>
</dbReference>
<evidence type="ECO:0000256" key="9">
    <source>
        <dbReference type="RuleBase" id="RU361234"/>
    </source>
</evidence>
<dbReference type="InterPro" id="IPR036986">
    <property type="entry name" value="S4_RNA-bd_sf"/>
</dbReference>
<evidence type="ECO:0000256" key="3">
    <source>
        <dbReference type="ARBA" id="ARBA00022741"/>
    </source>
</evidence>
<keyword evidence="3 9" id="KW-0547">Nucleotide-binding</keyword>
<comment type="similarity">
    <text evidence="9">Belongs to the class-I aminoacyl-tRNA synthetase family.</text>
</comment>
<proteinExistence type="inferred from homology"/>
<evidence type="ECO:0000256" key="4">
    <source>
        <dbReference type="ARBA" id="ARBA00022840"/>
    </source>
</evidence>